<dbReference type="STRING" id="1391654.AKJ09_10495"/>
<gene>
    <name evidence="1" type="ORF">AKJ09_10495</name>
</gene>
<name>A0A0K1QDV3_9BACT</name>
<sequence>MATRERIPTRIRNEDVRESFAGSVILNDDAVVLCLARRVDPPRQLRWSGYRELQ</sequence>
<proteinExistence type="predicted"/>
<reference evidence="1 2" key="1">
    <citation type="submission" date="2015-08" db="EMBL/GenBank/DDBJ databases">
        <authorList>
            <person name="Babu N.S."/>
            <person name="Beckwith C.J."/>
            <person name="Beseler K.G."/>
            <person name="Brison A."/>
            <person name="Carone J.V."/>
            <person name="Caskin T.P."/>
            <person name="Diamond M."/>
            <person name="Durham M.E."/>
            <person name="Foxe J.M."/>
            <person name="Go M."/>
            <person name="Henderson B.A."/>
            <person name="Jones I.B."/>
            <person name="McGettigan J.A."/>
            <person name="Micheletti S.J."/>
            <person name="Nasrallah M.E."/>
            <person name="Ortiz D."/>
            <person name="Piller C.R."/>
            <person name="Privatt S.R."/>
            <person name="Schneider S.L."/>
            <person name="Sharp S."/>
            <person name="Smith T.C."/>
            <person name="Stanton J.D."/>
            <person name="Ullery H.E."/>
            <person name="Wilson R.J."/>
            <person name="Serrano M.G."/>
            <person name="Buck G."/>
            <person name="Lee V."/>
            <person name="Wang Y."/>
            <person name="Carvalho R."/>
            <person name="Voegtly L."/>
            <person name="Shi R."/>
            <person name="Duckworth R."/>
            <person name="Johnson A."/>
            <person name="Loviza R."/>
            <person name="Walstead R."/>
            <person name="Shah Z."/>
            <person name="Kiflezghi M."/>
            <person name="Wade K."/>
            <person name="Ball S.L."/>
            <person name="Bradley K.W."/>
            <person name="Asai D.J."/>
            <person name="Bowman C.A."/>
            <person name="Russell D.A."/>
            <person name="Pope W.H."/>
            <person name="Jacobs-Sera D."/>
            <person name="Hendrix R.W."/>
            <person name="Hatfull G.F."/>
        </authorList>
    </citation>
    <scope>NUCLEOTIDE SEQUENCE [LARGE SCALE GENOMIC DNA]</scope>
    <source>
        <strain evidence="1 2">DSM 27648</strain>
    </source>
</reference>
<protein>
    <submittedName>
        <fullName evidence="1">Uncharacterized protein</fullName>
    </submittedName>
</protein>
<dbReference type="AlphaFoldDB" id="A0A0K1QDV3"/>
<evidence type="ECO:0000313" key="1">
    <source>
        <dbReference type="EMBL" id="AKV03832.1"/>
    </source>
</evidence>
<organism evidence="1 2">
    <name type="scientific">Labilithrix luteola</name>
    <dbReference type="NCBI Taxonomy" id="1391654"/>
    <lineage>
        <taxon>Bacteria</taxon>
        <taxon>Pseudomonadati</taxon>
        <taxon>Myxococcota</taxon>
        <taxon>Polyangia</taxon>
        <taxon>Polyangiales</taxon>
        <taxon>Labilitrichaceae</taxon>
        <taxon>Labilithrix</taxon>
    </lineage>
</organism>
<dbReference type="KEGG" id="llu:AKJ09_10495"/>
<evidence type="ECO:0000313" key="2">
    <source>
        <dbReference type="Proteomes" id="UP000064967"/>
    </source>
</evidence>
<dbReference type="EMBL" id="CP012333">
    <property type="protein sequence ID" value="AKV03832.1"/>
    <property type="molecule type" value="Genomic_DNA"/>
</dbReference>
<keyword evidence="2" id="KW-1185">Reference proteome</keyword>
<accession>A0A0K1QDV3</accession>
<dbReference type="Proteomes" id="UP000064967">
    <property type="component" value="Chromosome"/>
</dbReference>